<dbReference type="VEuPathDB" id="TriTrypDB:TcCL_NonESM12872"/>
<evidence type="ECO:0000313" key="3">
    <source>
        <dbReference type="Proteomes" id="UP000246078"/>
    </source>
</evidence>
<dbReference type="VEuPathDB" id="TriTrypDB:TcCLB.508607.10"/>
<dbReference type="VEuPathDB" id="TriTrypDB:ECC02_011268"/>
<dbReference type="EMBL" id="PRFC01000030">
    <property type="protein sequence ID" value="PWV15233.1"/>
    <property type="molecule type" value="Genomic_DNA"/>
</dbReference>
<dbReference type="VEuPathDB" id="TriTrypDB:BCY84_10021"/>
<feature type="domain" description="Retrotransposon hot spot protein,C-terminal" evidence="1">
    <location>
        <begin position="5"/>
        <end position="270"/>
    </location>
</feature>
<comment type="caution">
    <text evidence="2">The sequence shown here is derived from an EMBL/GenBank/DDBJ whole genome shotgun (WGS) entry which is preliminary data.</text>
</comment>
<dbReference type="VEuPathDB" id="TriTrypDB:TcCLB.510845.10"/>
<dbReference type="VEuPathDB" id="TriTrypDB:C3747_30g456"/>
<dbReference type="VEuPathDB" id="TriTrypDB:TCSYLVIO_008018"/>
<dbReference type="VEuPathDB" id="TriTrypDB:TcYC6_0146040"/>
<dbReference type="NCBIfam" id="TIGR01631">
    <property type="entry name" value="Trypano_RHS"/>
    <property type="match status" value="1"/>
</dbReference>
<evidence type="ECO:0000259" key="1">
    <source>
        <dbReference type="Pfam" id="PF07999"/>
    </source>
</evidence>
<dbReference type="Proteomes" id="UP000246078">
    <property type="component" value="Unassembled WGS sequence"/>
</dbReference>
<dbReference type="VEuPathDB" id="TriTrypDB:TcCLB.511773.110"/>
<dbReference type="VEuPathDB" id="TriTrypDB:TcBrA4_0021740"/>
<dbReference type="VEuPathDB" id="TriTrypDB:TcCL_ESM01681"/>
<dbReference type="AlphaFoldDB" id="A0A2V2X527"/>
<dbReference type="Pfam" id="PF07999">
    <property type="entry name" value="RHSP"/>
    <property type="match status" value="1"/>
</dbReference>
<protein>
    <submittedName>
        <fullName evidence="2">Putative retrotransposon hot spot protein (RHS)</fullName>
    </submittedName>
</protein>
<proteinExistence type="predicted"/>
<gene>
    <name evidence="2" type="ORF">C3747_30g456</name>
</gene>
<accession>A0A2V2X527</accession>
<reference evidence="2 3" key="1">
    <citation type="journal article" date="2018" name="Microb. Genom.">
        <title>Expanding an expanded genome: long-read sequencing of Trypanosoma cruzi.</title>
        <authorList>
            <person name="Berna L."/>
            <person name="Rodriguez M."/>
            <person name="Chiribao M.L."/>
            <person name="Parodi-Talice A."/>
            <person name="Pita S."/>
            <person name="Rijo G."/>
            <person name="Alvarez-Valin F."/>
            <person name="Robello C."/>
        </authorList>
    </citation>
    <scope>NUCLEOTIDE SEQUENCE [LARGE SCALE GENOMIC DNA]</scope>
    <source>
        <strain evidence="2 3">TCC</strain>
    </source>
</reference>
<name>A0A2V2X527_TRYCR</name>
<dbReference type="InterPro" id="IPR046836">
    <property type="entry name" value="RHS_C"/>
</dbReference>
<dbReference type="VEuPathDB" id="TriTrypDB:TcG_09933"/>
<dbReference type="VEuPathDB" id="TriTrypDB:TcG_12941"/>
<sequence length="446" mass="50904">MPRKIQVVFHCFGGGDAYVSDKTTRAVTRYSDEDMCVSELRRLRGHGRNVYIIHDVAKEGTPPPRHFAPTSGWGMIAVSFPKVTNYDEWEKQLQAARIIVNCPDETDVKAMCAWITRDETKEKQAECWKEVEKHMYLLRPIPRHVFDEEAFRERCGAVRFALQSINEVTVKEHFSRGGELPWFSEDPSHKPVEVVREIYAGGVILFSAPISACLEERTLERLPSVAEYNSFLRLMLASKDNILPIFFRWFALKSFTESAFAKAIATKLTEFEPPTGRQAKPCVLKLPPELHPKGDEGLLPSEYEKTIRKIKYGVLHKPWATNVPLVDAFFFFGVQSNDGVGLRITTAGGHHTTASTVGHFTECLAAYFNGWEELSRDMSWGIIYVQHADSSMPMNDWQRCDFVDSNNVSDESREIRRSGRKRSASTKCQYRTETFEETKPSEVCKK</sequence>
<dbReference type="InterPro" id="IPR006518">
    <property type="entry name" value="Trypano_RHS"/>
</dbReference>
<dbReference type="VEuPathDB" id="TriTrypDB:Tc_MARK_6733"/>
<dbReference type="VEuPathDB" id="TriTrypDB:TCDM_12634"/>
<organism evidence="2 3">
    <name type="scientific">Trypanosoma cruzi</name>
    <dbReference type="NCBI Taxonomy" id="5693"/>
    <lineage>
        <taxon>Eukaryota</taxon>
        <taxon>Discoba</taxon>
        <taxon>Euglenozoa</taxon>
        <taxon>Kinetoplastea</taxon>
        <taxon>Metakinetoplastina</taxon>
        <taxon>Trypanosomatida</taxon>
        <taxon>Trypanosomatidae</taxon>
        <taxon>Trypanosoma</taxon>
        <taxon>Schizotrypanum</taxon>
    </lineage>
</organism>
<evidence type="ECO:0000313" key="2">
    <source>
        <dbReference type="EMBL" id="PWV15233.1"/>
    </source>
</evidence>
<dbReference type="VEuPathDB" id="TriTrypDB:C4B63_41g299"/>